<dbReference type="CDD" id="cd10719">
    <property type="entry name" value="DnaJ_zf"/>
    <property type="match status" value="1"/>
</dbReference>
<dbReference type="InterPro" id="IPR001623">
    <property type="entry name" value="DnaJ_domain"/>
</dbReference>
<dbReference type="AlphaFoldDB" id="A0A9P6YJN7"/>
<dbReference type="SUPFAM" id="SSF57938">
    <property type="entry name" value="DnaJ/Hsp40 cysteine-rich domain"/>
    <property type="match status" value="1"/>
</dbReference>
<dbReference type="InterPro" id="IPR018253">
    <property type="entry name" value="DnaJ_domain_CS"/>
</dbReference>
<keyword evidence="1 6" id="KW-0479">Metal-binding</keyword>
<dbReference type="GO" id="GO:0006457">
    <property type="term" value="P:protein folding"/>
    <property type="evidence" value="ECO:0007669"/>
    <property type="project" value="InterPro"/>
</dbReference>
<feature type="chain" id="PRO_5040215358" description="DnaJ-domain-containing protein" evidence="7">
    <location>
        <begin position="22"/>
        <end position="382"/>
    </location>
</feature>
<dbReference type="PROSITE" id="PS50076">
    <property type="entry name" value="DNAJ_2"/>
    <property type="match status" value="1"/>
</dbReference>
<dbReference type="Gene3D" id="2.60.260.20">
    <property type="entry name" value="Urease metallochaperone UreE, N-terminal domain"/>
    <property type="match status" value="2"/>
</dbReference>
<dbReference type="Pfam" id="PF01556">
    <property type="entry name" value="DnaJ_C"/>
    <property type="match status" value="1"/>
</dbReference>
<dbReference type="InterPro" id="IPR036869">
    <property type="entry name" value="J_dom_sf"/>
</dbReference>
<evidence type="ECO:0000256" key="3">
    <source>
        <dbReference type="ARBA" id="ARBA00022771"/>
    </source>
</evidence>
<dbReference type="Pfam" id="PF00684">
    <property type="entry name" value="DnaJ_CXXCXGXG"/>
    <property type="match status" value="1"/>
</dbReference>
<dbReference type="FunFam" id="2.10.230.10:FF:000002">
    <property type="entry name" value="Molecular chaperone DnaJ"/>
    <property type="match status" value="1"/>
</dbReference>
<feature type="domain" description="J" evidence="8">
    <location>
        <begin position="24"/>
        <end position="89"/>
    </location>
</feature>
<evidence type="ECO:0000259" key="8">
    <source>
        <dbReference type="PROSITE" id="PS50076"/>
    </source>
</evidence>
<evidence type="ECO:0000313" key="11">
    <source>
        <dbReference type="Proteomes" id="UP000717996"/>
    </source>
</evidence>
<dbReference type="InterPro" id="IPR002939">
    <property type="entry name" value="DnaJ_C"/>
</dbReference>
<dbReference type="HAMAP" id="MF_01152">
    <property type="entry name" value="DnaJ"/>
    <property type="match status" value="1"/>
</dbReference>
<dbReference type="Gene3D" id="2.10.230.10">
    <property type="entry name" value="Heat shock protein DnaJ, cysteine-rich domain"/>
    <property type="match status" value="1"/>
</dbReference>
<evidence type="ECO:0000256" key="1">
    <source>
        <dbReference type="ARBA" id="ARBA00022723"/>
    </source>
</evidence>
<keyword evidence="2" id="KW-0677">Repeat</keyword>
<evidence type="ECO:0000256" key="4">
    <source>
        <dbReference type="ARBA" id="ARBA00022833"/>
    </source>
</evidence>
<dbReference type="PRINTS" id="PR00625">
    <property type="entry name" value="JDOMAIN"/>
</dbReference>
<organism evidence="10 11">
    <name type="scientific">Rhizopus oryzae</name>
    <name type="common">Mucormycosis agent</name>
    <name type="synonym">Rhizopus arrhizus var. delemar</name>
    <dbReference type="NCBI Taxonomy" id="64495"/>
    <lineage>
        <taxon>Eukaryota</taxon>
        <taxon>Fungi</taxon>
        <taxon>Fungi incertae sedis</taxon>
        <taxon>Mucoromycota</taxon>
        <taxon>Mucoromycotina</taxon>
        <taxon>Mucoromycetes</taxon>
        <taxon>Mucorales</taxon>
        <taxon>Mucorineae</taxon>
        <taxon>Rhizopodaceae</taxon>
        <taxon>Rhizopus</taxon>
    </lineage>
</organism>
<dbReference type="GO" id="GO:0009408">
    <property type="term" value="P:response to heat"/>
    <property type="evidence" value="ECO:0007669"/>
    <property type="project" value="InterPro"/>
</dbReference>
<evidence type="ECO:0000256" key="2">
    <source>
        <dbReference type="ARBA" id="ARBA00022737"/>
    </source>
</evidence>
<protein>
    <recommendedName>
        <fullName evidence="12">DnaJ-domain-containing protein</fullName>
    </recommendedName>
</protein>
<dbReference type="InterPro" id="IPR044713">
    <property type="entry name" value="DNJA1/2-like"/>
</dbReference>
<dbReference type="PANTHER" id="PTHR43888">
    <property type="entry name" value="DNAJ-LIKE-2, ISOFORM A-RELATED"/>
    <property type="match status" value="1"/>
</dbReference>
<keyword evidence="3 6" id="KW-0863">Zinc-finger</keyword>
<dbReference type="Proteomes" id="UP000717996">
    <property type="component" value="Unassembled WGS sequence"/>
</dbReference>
<evidence type="ECO:0000256" key="6">
    <source>
        <dbReference type="PROSITE-ProRule" id="PRU00546"/>
    </source>
</evidence>
<feature type="signal peptide" evidence="7">
    <location>
        <begin position="1"/>
        <end position="21"/>
    </location>
</feature>
<dbReference type="InterPro" id="IPR001305">
    <property type="entry name" value="HSP_DnaJ_Cys-rich_dom"/>
</dbReference>
<dbReference type="GO" id="GO:0008270">
    <property type="term" value="F:zinc ion binding"/>
    <property type="evidence" value="ECO:0007669"/>
    <property type="project" value="UniProtKB-KW"/>
</dbReference>
<keyword evidence="5" id="KW-0143">Chaperone</keyword>
<evidence type="ECO:0000256" key="5">
    <source>
        <dbReference type="ARBA" id="ARBA00023186"/>
    </source>
</evidence>
<dbReference type="CDD" id="cd10747">
    <property type="entry name" value="DnaJ_C"/>
    <property type="match status" value="1"/>
</dbReference>
<dbReference type="InterPro" id="IPR012724">
    <property type="entry name" value="DnaJ"/>
</dbReference>
<dbReference type="GO" id="GO:0030544">
    <property type="term" value="F:Hsp70 protein binding"/>
    <property type="evidence" value="ECO:0007669"/>
    <property type="project" value="InterPro"/>
</dbReference>
<evidence type="ECO:0000256" key="7">
    <source>
        <dbReference type="SAM" id="SignalP"/>
    </source>
</evidence>
<gene>
    <name evidence="10" type="ORF">G6F51_002745</name>
</gene>
<sequence length="382" mass="43047">MRPSFSWLLFSALLLAAIVCAARDYYDVLDVPRDAPKAQIKRHYKKLSRVYHPDKNPGDNEAEQKFMELANAYEVLMDDEKRAIYDRYGEEGLKQNQNGGGGNPFHDPFDIFSHFFGGGSRHARQQENRGPDVVIPLEVTFEDLFNGANIEVDVSKQVLCDHCHGSGARRSEDIHTCTVCDGHGMIIKRAQVGPGMFQQFQQQCSTCGGKGKIIKHACPVCAGKKVRRGNENYTIRVEKGMKDGQTIILEEESDEYPETIPGNIVFVINAAPHATFERRGDNLYTTKHITLIEALTGFNKSITHLDQSTVELVRDGITQYGFVQTIKGQGMPLEENHSKHGDLFVEYQVIFPTEIDQETVEYLIKGTKYPNNDSPRLVHQEL</sequence>
<evidence type="ECO:0008006" key="12">
    <source>
        <dbReference type="Google" id="ProtNLM"/>
    </source>
</evidence>
<feature type="domain" description="CR-type" evidence="9">
    <location>
        <begin position="147"/>
        <end position="230"/>
    </location>
</feature>
<accession>A0A9P6YJN7</accession>
<dbReference type="PROSITE" id="PS00636">
    <property type="entry name" value="DNAJ_1"/>
    <property type="match status" value="1"/>
</dbReference>
<keyword evidence="4 6" id="KW-0862">Zinc</keyword>
<dbReference type="GO" id="GO:0005524">
    <property type="term" value="F:ATP binding"/>
    <property type="evidence" value="ECO:0007669"/>
    <property type="project" value="InterPro"/>
</dbReference>
<dbReference type="FunFam" id="2.60.260.20:FF:000013">
    <property type="entry name" value="DnaJ subfamily B member 11"/>
    <property type="match status" value="1"/>
</dbReference>
<dbReference type="PROSITE" id="PS51188">
    <property type="entry name" value="ZF_CR"/>
    <property type="match status" value="1"/>
</dbReference>
<dbReference type="SUPFAM" id="SSF49493">
    <property type="entry name" value="HSP40/DnaJ peptide-binding domain"/>
    <property type="match status" value="2"/>
</dbReference>
<name>A0A9P6YJN7_RHIOR</name>
<dbReference type="EMBL" id="JAANIT010000244">
    <property type="protein sequence ID" value="KAG1549961.1"/>
    <property type="molecule type" value="Genomic_DNA"/>
</dbReference>
<dbReference type="CDD" id="cd06257">
    <property type="entry name" value="DnaJ"/>
    <property type="match status" value="1"/>
</dbReference>
<dbReference type="Pfam" id="PF00226">
    <property type="entry name" value="DnaJ"/>
    <property type="match status" value="1"/>
</dbReference>
<comment type="caution">
    <text evidence="10">The sequence shown here is derived from an EMBL/GenBank/DDBJ whole genome shotgun (WGS) entry which is preliminary data.</text>
</comment>
<evidence type="ECO:0000313" key="10">
    <source>
        <dbReference type="EMBL" id="KAG1549961.1"/>
    </source>
</evidence>
<dbReference type="SMART" id="SM00271">
    <property type="entry name" value="DnaJ"/>
    <property type="match status" value="1"/>
</dbReference>
<evidence type="ECO:0000259" key="9">
    <source>
        <dbReference type="PROSITE" id="PS51188"/>
    </source>
</evidence>
<dbReference type="OrthoDB" id="550424at2759"/>
<dbReference type="SUPFAM" id="SSF46565">
    <property type="entry name" value="Chaperone J-domain"/>
    <property type="match status" value="1"/>
</dbReference>
<dbReference type="GO" id="GO:0051082">
    <property type="term" value="F:unfolded protein binding"/>
    <property type="evidence" value="ECO:0007669"/>
    <property type="project" value="InterPro"/>
</dbReference>
<proteinExistence type="inferred from homology"/>
<keyword evidence="7" id="KW-0732">Signal</keyword>
<dbReference type="Gene3D" id="1.10.287.110">
    <property type="entry name" value="DnaJ domain"/>
    <property type="match status" value="1"/>
</dbReference>
<dbReference type="InterPro" id="IPR036410">
    <property type="entry name" value="HSP_DnaJ_Cys-rich_dom_sf"/>
</dbReference>
<dbReference type="OMA" id="KWHEDGD"/>
<feature type="zinc finger region" description="CR-type" evidence="6">
    <location>
        <begin position="147"/>
        <end position="230"/>
    </location>
</feature>
<dbReference type="InterPro" id="IPR008971">
    <property type="entry name" value="HSP40/DnaJ_pept-bd"/>
</dbReference>
<reference evidence="10" key="1">
    <citation type="journal article" date="2020" name="Microb. Genom.">
        <title>Genetic diversity of clinical and environmental Mucorales isolates obtained from an investigation of mucormycosis cases among solid organ transplant recipients.</title>
        <authorList>
            <person name="Nguyen M.H."/>
            <person name="Kaul D."/>
            <person name="Muto C."/>
            <person name="Cheng S.J."/>
            <person name="Richter R.A."/>
            <person name="Bruno V.M."/>
            <person name="Liu G."/>
            <person name="Beyhan S."/>
            <person name="Sundermann A.J."/>
            <person name="Mounaud S."/>
            <person name="Pasculle A.W."/>
            <person name="Nierman W.C."/>
            <person name="Driscoll E."/>
            <person name="Cumbie R."/>
            <person name="Clancy C.J."/>
            <person name="Dupont C.L."/>
        </authorList>
    </citation>
    <scope>NUCLEOTIDE SEQUENCE</scope>
    <source>
        <strain evidence="10">GL16</strain>
    </source>
</reference>